<dbReference type="RefSeq" id="WP_192533892.1">
    <property type="nucleotide sequence ID" value="NZ_JACZHT010000002.1"/>
</dbReference>
<gene>
    <name evidence="2" type="ORF">IHV25_04435</name>
</gene>
<comment type="caution">
    <text evidence="2">The sequence shown here is derived from an EMBL/GenBank/DDBJ whole genome shotgun (WGS) entry which is preliminary data.</text>
</comment>
<dbReference type="PANTHER" id="PTHR30535:SF34">
    <property type="entry name" value="MOLYBDATE-BINDING PROTEIN MOLA"/>
    <property type="match status" value="1"/>
</dbReference>
<organism evidence="2 3">
    <name type="scientific">Phaeovibrio sulfidiphilus</name>
    <dbReference type="NCBI Taxonomy" id="1220600"/>
    <lineage>
        <taxon>Bacteria</taxon>
        <taxon>Pseudomonadati</taxon>
        <taxon>Pseudomonadota</taxon>
        <taxon>Alphaproteobacteria</taxon>
        <taxon>Rhodospirillales</taxon>
        <taxon>Rhodospirillaceae</taxon>
        <taxon>Phaeovibrio</taxon>
    </lineage>
</organism>
<keyword evidence="3" id="KW-1185">Reference proteome</keyword>
<dbReference type="GO" id="GO:0071281">
    <property type="term" value="P:cellular response to iron ion"/>
    <property type="evidence" value="ECO:0007669"/>
    <property type="project" value="TreeGrafter"/>
</dbReference>
<sequence length="285" mass="30512">MALGGPIVEILYGIGLGDRIVGRTRWTTFPPAVRKAPDMGDASWPNLEAIVRQRPDLVLSDGHFASLGARLTPHHIPVEAMDVYETSDMVRATVALGERFGHRDGAQAFLDRAVSVPRELLSGALSRVDGKHRPSGLIVAGAAGLYFTFSSASRRLTLETAGARNVAADLDGPFPVVSREWVRANRPDFILHVPPEGADPDSEALARAHAAFVREAAFGDIPVITMDGPLTYGPRAMWGAALLASRLHPQAFAGVDVPARYRAFLSEVYGIAPSDLPPDTALIVP</sequence>
<evidence type="ECO:0000313" key="3">
    <source>
        <dbReference type="Proteomes" id="UP000631034"/>
    </source>
</evidence>
<dbReference type="AlphaFoldDB" id="A0A8J6YYJ3"/>
<dbReference type="PROSITE" id="PS50983">
    <property type="entry name" value="FE_B12_PBP"/>
    <property type="match status" value="1"/>
</dbReference>
<dbReference type="InterPro" id="IPR050902">
    <property type="entry name" value="ABC_Transporter_SBP"/>
</dbReference>
<evidence type="ECO:0000259" key="1">
    <source>
        <dbReference type="PROSITE" id="PS50983"/>
    </source>
</evidence>
<dbReference type="Pfam" id="PF01497">
    <property type="entry name" value="Peripla_BP_2"/>
    <property type="match status" value="1"/>
</dbReference>
<protein>
    <submittedName>
        <fullName evidence="2">ABC transporter substrate-binding protein</fullName>
    </submittedName>
</protein>
<feature type="domain" description="Fe/B12 periplasmic-binding" evidence="1">
    <location>
        <begin position="1"/>
        <end position="255"/>
    </location>
</feature>
<dbReference type="InterPro" id="IPR002491">
    <property type="entry name" value="ABC_transptr_periplasmic_BD"/>
</dbReference>
<dbReference type="EMBL" id="JACZHT010000002">
    <property type="protein sequence ID" value="MBE1236893.1"/>
    <property type="molecule type" value="Genomic_DNA"/>
</dbReference>
<accession>A0A8J6YYJ3</accession>
<proteinExistence type="predicted"/>
<reference evidence="2" key="1">
    <citation type="submission" date="2020-10" db="EMBL/GenBank/DDBJ databases">
        <title>Genome sequence of the unusual species of purple photosynthetic bacteria, Phaeovibrio sulfidiphilus DSM 23193, type strain.</title>
        <authorList>
            <person name="Kyndt J.A."/>
            <person name="Meyer T.E."/>
        </authorList>
    </citation>
    <scope>NUCLEOTIDE SEQUENCE</scope>
    <source>
        <strain evidence="2">DSM 23193</strain>
    </source>
</reference>
<dbReference type="SUPFAM" id="SSF53807">
    <property type="entry name" value="Helical backbone' metal receptor"/>
    <property type="match status" value="1"/>
</dbReference>
<name>A0A8J6YYJ3_9PROT</name>
<dbReference type="Gene3D" id="3.40.50.1980">
    <property type="entry name" value="Nitrogenase molybdenum iron protein domain"/>
    <property type="match status" value="2"/>
</dbReference>
<evidence type="ECO:0000313" key="2">
    <source>
        <dbReference type="EMBL" id="MBE1236893.1"/>
    </source>
</evidence>
<dbReference type="Proteomes" id="UP000631034">
    <property type="component" value="Unassembled WGS sequence"/>
</dbReference>
<dbReference type="PANTHER" id="PTHR30535">
    <property type="entry name" value="VITAMIN B12-BINDING PROTEIN"/>
    <property type="match status" value="1"/>
</dbReference>